<protein>
    <submittedName>
        <fullName evidence="2">Uncharacterized protein</fullName>
    </submittedName>
</protein>
<evidence type="ECO:0000313" key="3">
    <source>
        <dbReference type="Proteomes" id="UP000784294"/>
    </source>
</evidence>
<evidence type="ECO:0000313" key="2">
    <source>
        <dbReference type="EMBL" id="VEL22594.1"/>
    </source>
</evidence>
<gene>
    <name evidence="2" type="ORF">PXEA_LOCUS16034</name>
</gene>
<feature type="compositionally biased region" description="Polar residues" evidence="1">
    <location>
        <begin position="171"/>
        <end position="190"/>
    </location>
</feature>
<comment type="caution">
    <text evidence="2">The sequence shown here is derived from an EMBL/GenBank/DDBJ whole genome shotgun (WGS) entry which is preliminary data.</text>
</comment>
<feature type="region of interest" description="Disordered" evidence="1">
    <location>
        <begin position="110"/>
        <end position="190"/>
    </location>
</feature>
<proteinExistence type="predicted"/>
<feature type="compositionally biased region" description="Basic and acidic residues" evidence="1">
    <location>
        <begin position="129"/>
        <end position="144"/>
    </location>
</feature>
<keyword evidence="3" id="KW-1185">Reference proteome</keyword>
<sequence length="269" mass="29272">MLGALGQLSSQMSPIFTSRGTGNGGTISTATRSSLRWPGLYAMLFRLLLMSLFKSQLGLGMRTFGGLQHQLCLLQKPLLLPTLLTPGMTMSTSSLLGLLLTGLRTGEGVSDEELSDSRLAPLTSPPQEPKSDRTQIRKLDHDDGTSCNTPSASNLDSHDRIQELWDGPKSTKCSGQVNSKGPPNEQMLASSSPDQLAFDLLRIATQSSQSSAVLEERQDTQLEVKEEAYKKDIGMTTEDDVATLTNFNRSESVVRIRRMAIIPLWVGTC</sequence>
<evidence type="ECO:0000256" key="1">
    <source>
        <dbReference type="SAM" id="MobiDB-lite"/>
    </source>
</evidence>
<feature type="compositionally biased region" description="Polar residues" evidence="1">
    <location>
        <begin position="145"/>
        <end position="155"/>
    </location>
</feature>
<dbReference type="Proteomes" id="UP000784294">
    <property type="component" value="Unassembled WGS sequence"/>
</dbReference>
<dbReference type="EMBL" id="CAAALY010057324">
    <property type="protein sequence ID" value="VEL22594.1"/>
    <property type="molecule type" value="Genomic_DNA"/>
</dbReference>
<reference evidence="2" key="1">
    <citation type="submission" date="2018-11" db="EMBL/GenBank/DDBJ databases">
        <authorList>
            <consortium name="Pathogen Informatics"/>
        </authorList>
    </citation>
    <scope>NUCLEOTIDE SEQUENCE</scope>
</reference>
<name>A0A3S5AKS1_9PLAT</name>
<organism evidence="2 3">
    <name type="scientific">Protopolystoma xenopodis</name>
    <dbReference type="NCBI Taxonomy" id="117903"/>
    <lineage>
        <taxon>Eukaryota</taxon>
        <taxon>Metazoa</taxon>
        <taxon>Spiralia</taxon>
        <taxon>Lophotrochozoa</taxon>
        <taxon>Platyhelminthes</taxon>
        <taxon>Monogenea</taxon>
        <taxon>Polyopisthocotylea</taxon>
        <taxon>Polystomatidea</taxon>
        <taxon>Polystomatidae</taxon>
        <taxon>Protopolystoma</taxon>
    </lineage>
</organism>
<accession>A0A3S5AKS1</accession>
<dbReference type="AlphaFoldDB" id="A0A3S5AKS1"/>